<dbReference type="InterPro" id="IPR038555">
    <property type="entry name" value="Zincin_1_sf"/>
</dbReference>
<dbReference type="SUPFAM" id="SSF55486">
    <property type="entry name" value="Metalloproteases ('zincins'), catalytic domain"/>
    <property type="match status" value="1"/>
</dbReference>
<sequence length="113" mass="12876">MVTDEEFETLVDEALAQIPTHITDRVRNLAVLIEDAHPDSTGILGLYQGVPLTERTFDHTGFLPDTITIYRNSLKDYCSTPEELVEQIRITVLHEIGHYFGMDHEQMHRLGIA</sequence>
<organism evidence="1 2">
    <name type="scientific">Corynebacterium pseudopelargi</name>
    <dbReference type="NCBI Taxonomy" id="2080757"/>
    <lineage>
        <taxon>Bacteria</taxon>
        <taxon>Bacillati</taxon>
        <taxon>Actinomycetota</taxon>
        <taxon>Actinomycetes</taxon>
        <taxon>Mycobacteriales</taxon>
        <taxon>Corynebacteriaceae</taxon>
        <taxon>Corynebacterium</taxon>
    </lineage>
</organism>
<dbReference type="InterPro" id="IPR010428">
    <property type="entry name" value="Zincin_1"/>
</dbReference>
<dbReference type="Pfam" id="PF06262">
    <property type="entry name" value="Zincin_1"/>
    <property type="match status" value="1"/>
</dbReference>
<dbReference type="AlphaFoldDB" id="A0A3G6IRX0"/>
<dbReference type="Proteomes" id="UP000271426">
    <property type="component" value="Chromosome"/>
</dbReference>
<accession>A0A3G6IRX0</accession>
<dbReference type="KEGG" id="cpso:CPPEL_00790"/>
<evidence type="ECO:0000313" key="1">
    <source>
        <dbReference type="EMBL" id="AZA08306.1"/>
    </source>
</evidence>
<evidence type="ECO:0000313" key="2">
    <source>
        <dbReference type="Proteomes" id="UP000271426"/>
    </source>
</evidence>
<name>A0A3G6IRX0_9CORY</name>
<reference evidence="1 2" key="1">
    <citation type="submission" date="2018-11" db="EMBL/GenBank/DDBJ databases">
        <authorList>
            <person name="Kleinhagauer T."/>
            <person name="Glaeser S.P."/>
            <person name="Spergser J."/>
            <person name="Ruckert C."/>
            <person name="Kaempfer P."/>
            <person name="Busse H.-J."/>
        </authorList>
    </citation>
    <scope>NUCLEOTIDE SEQUENCE [LARGE SCALE GENOMIC DNA]</scope>
    <source>
        <strain evidence="1 2">812CH</strain>
    </source>
</reference>
<dbReference type="CDD" id="cd12952">
    <property type="entry name" value="MMP_ACEL2062"/>
    <property type="match status" value="1"/>
</dbReference>
<dbReference type="Gene3D" id="3.30.2010.20">
    <property type="match status" value="1"/>
</dbReference>
<keyword evidence="2" id="KW-1185">Reference proteome</keyword>
<protein>
    <submittedName>
        <fullName evidence="1">Possibl zinc metallo-peptidase</fullName>
    </submittedName>
</protein>
<dbReference type="EMBL" id="CP033898">
    <property type="protein sequence ID" value="AZA08306.1"/>
    <property type="molecule type" value="Genomic_DNA"/>
</dbReference>
<gene>
    <name evidence="1" type="ORF">CPPEL_00790</name>
</gene>
<proteinExistence type="predicted"/>